<sequence length="570" mass="64225">MRPFPSGCWTCKLRHRKCDSKTPACRECLDRQIPCHGYGSKPLWMDGAVAETRELTRIKKLVKQHVRNLRKSQNRDRQAGRDRHSAARTIPPQVPSENPSTPPSRAVLVLSPPSRSEHVPEGAFHELGESCSVDLVSPSSGHSHDPAQDERSTSTGPHSTFACVFRSESASLVMHYLDHVFSWQYPYFQPRSRLGNRGWLLMYLSNGGPLYHAALALSALHRNKVQISPRQDYLRNQEAFEYHSKALRELCELSQRTETEALLNDKSQLAEFAASSLMLISFEVFNGAEYDWLPHLDAVTTLLSTLSPEVLLHHSTSPNRTDTANVSGGYAYNVFQAQPDFDFLIVHAIWFDILSCVSTGRVPRIAYRQWLEASNLDMADLMGCYNWVMISIGDLAHLQAWKSKMKEQGTLSVPHLVTRSREIETRLEDGVEKLESIIEENTEAPWAAWVSHIFALASLILSGTIVSGPWESLPEISKNVDKAVNVLREWPRAISLQGLVWPLCVIGCMAEPKHQPFLESLLSNFVDECGGFGNGSTVLRIMRNCWTWQRKQERKGMDLAFQTGVPVLLI</sequence>
<gene>
    <name evidence="1" type="ORF">NCS57_01365000</name>
</gene>
<organism evidence="1 2">
    <name type="scientific">Fusarium keratoplasticum</name>
    <dbReference type="NCBI Taxonomy" id="1328300"/>
    <lineage>
        <taxon>Eukaryota</taxon>
        <taxon>Fungi</taxon>
        <taxon>Dikarya</taxon>
        <taxon>Ascomycota</taxon>
        <taxon>Pezizomycotina</taxon>
        <taxon>Sordariomycetes</taxon>
        <taxon>Hypocreomycetidae</taxon>
        <taxon>Hypocreales</taxon>
        <taxon>Nectriaceae</taxon>
        <taxon>Fusarium</taxon>
        <taxon>Fusarium solani species complex</taxon>
    </lineage>
</organism>
<reference evidence="1" key="1">
    <citation type="submission" date="2022-06" db="EMBL/GenBank/DDBJ databases">
        <title>Fusarium solani species complex genomes reveal bases of compartmentalisation and animal pathogenesis.</title>
        <authorList>
            <person name="Tsai I.J."/>
        </authorList>
    </citation>
    <scope>NUCLEOTIDE SEQUENCE</scope>
    <source>
        <strain evidence="1">Fu6.1</strain>
    </source>
</reference>
<comment type="caution">
    <text evidence="1">The sequence shown here is derived from an EMBL/GenBank/DDBJ whole genome shotgun (WGS) entry which is preliminary data.</text>
</comment>
<evidence type="ECO:0000313" key="2">
    <source>
        <dbReference type="Proteomes" id="UP001065298"/>
    </source>
</evidence>
<name>A0ACC0QDZ8_9HYPO</name>
<accession>A0ACC0QDZ8</accession>
<evidence type="ECO:0000313" key="1">
    <source>
        <dbReference type="EMBL" id="KAI8650318.1"/>
    </source>
</evidence>
<dbReference type="Proteomes" id="UP001065298">
    <property type="component" value="Chromosome 12"/>
</dbReference>
<protein>
    <submittedName>
        <fullName evidence="1">Uncharacterized protein</fullName>
    </submittedName>
</protein>
<dbReference type="EMBL" id="CM046514">
    <property type="protein sequence ID" value="KAI8650318.1"/>
    <property type="molecule type" value="Genomic_DNA"/>
</dbReference>
<proteinExistence type="predicted"/>
<keyword evidence="2" id="KW-1185">Reference proteome</keyword>